<dbReference type="Proteomes" id="UP001500021">
    <property type="component" value="Unassembled WGS sequence"/>
</dbReference>
<gene>
    <name evidence="7" type="ORF">GCM10009111_27440</name>
</gene>
<dbReference type="SUPFAM" id="SSF88946">
    <property type="entry name" value="Sigma2 domain of RNA polymerase sigma factors"/>
    <property type="match status" value="1"/>
</dbReference>
<sequence length="185" mass="21534">MNEAMKSFDELSFDTLSSSEQRVAEVKALYQNHHQNLMQRVMAKGLGKREAEEVVQEAFVRLLGLDNKDISNYIQAYLYRIAFNLAIDKMRHNARSPEDEGIEQELFYNDVTSPERKNESLQLLEKMTLSIKSLPLKCRQAFILYKIKGLSYTEIATQMNISESMVRKYVLRAVRHCFDELQSDL</sequence>
<keyword evidence="2" id="KW-0805">Transcription regulation</keyword>
<dbReference type="Gene3D" id="1.10.1740.10">
    <property type="match status" value="1"/>
</dbReference>
<dbReference type="PANTHER" id="PTHR43133:SF63">
    <property type="entry name" value="RNA POLYMERASE SIGMA FACTOR FECI-RELATED"/>
    <property type="match status" value="1"/>
</dbReference>
<proteinExistence type="inferred from homology"/>
<organism evidence="7 8">
    <name type="scientific">Colwellia asteriadis</name>
    <dbReference type="NCBI Taxonomy" id="517723"/>
    <lineage>
        <taxon>Bacteria</taxon>
        <taxon>Pseudomonadati</taxon>
        <taxon>Pseudomonadota</taxon>
        <taxon>Gammaproteobacteria</taxon>
        <taxon>Alteromonadales</taxon>
        <taxon>Colwelliaceae</taxon>
        <taxon>Colwellia</taxon>
    </lineage>
</organism>
<evidence type="ECO:0000256" key="4">
    <source>
        <dbReference type="ARBA" id="ARBA00023163"/>
    </source>
</evidence>
<comment type="caution">
    <text evidence="7">The sequence shown here is derived from an EMBL/GenBank/DDBJ whole genome shotgun (WGS) entry which is preliminary data.</text>
</comment>
<accession>A0ABP3WM36</accession>
<evidence type="ECO:0000256" key="3">
    <source>
        <dbReference type="ARBA" id="ARBA00023082"/>
    </source>
</evidence>
<feature type="domain" description="RNA polymerase sigma factor 70 region 4 type 2" evidence="6">
    <location>
        <begin position="129"/>
        <end position="177"/>
    </location>
</feature>
<dbReference type="InterPro" id="IPR007627">
    <property type="entry name" value="RNA_pol_sigma70_r2"/>
</dbReference>
<evidence type="ECO:0000259" key="5">
    <source>
        <dbReference type="Pfam" id="PF04542"/>
    </source>
</evidence>
<dbReference type="PANTHER" id="PTHR43133">
    <property type="entry name" value="RNA POLYMERASE ECF-TYPE SIGMA FACTO"/>
    <property type="match status" value="1"/>
</dbReference>
<dbReference type="SUPFAM" id="SSF88659">
    <property type="entry name" value="Sigma3 and sigma4 domains of RNA polymerase sigma factors"/>
    <property type="match status" value="1"/>
</dbReference>
<dbReference type="InterPro" id="IPR013325">
    <property type="entry name" value="RNA_pol_sigma_r2"/>
</dbReference>
<protein>
    <submittedName>
        <fullName evidence="7">RNA polymerase sigma factor</fullName>
    </submittedName>
</protein>
<dbReference type="NCBIfam" id="TIGR02937">
    <property type="entry name" value="sigma70-ECF"/>
    <property type="match status" value="1"/>
</dbReference>
<reference evidence="8" key="1">
    <citation type="journal article" date="2019" name="Int. J. Syst. Evol. Microbiol.">
        <title>The Global Catalogue of Microorganisms (GCM) 10K type strain sequencing project: providing services to taxonomists for standard genome sequencing and annotation.</title>
        <authorList>
            <consortium name="The Broad Institute Genomics Platform"/>
            <consortium name="The Broad Institute Genome Sequencing Center for Infectious Disease"/>
            <person name="Wu L."/>
            <person name="Ma J."/>
        </authorList>
    </citation>
    <scope>NUCLEOTIDE SEQUENCE [LARGE SCALE GENOMIC DNA]</scope>
    <source>
        <strain evidence="8">JCM 15608</strain>
    </source>
</reference>
<feature type="domain" description="RNA polymerase sigma-70 region 2" evidence="5">
    <location>
        <begin position="33"/>
        <end position="95"/>
    </location>
</feature>
<dbReference type="Pfam" id="PF08281">
    <property type="entry name" value="Sigma70_r4_2"/>
    <property type="match status" value="1"/>
</dbReference>
<keyword evidence="4" id="KW-0804">Transcription</keyword>
<evidence type="ECO:0000256" key="1">
    <source>
        <dbReference type="ARBA" id="ARBA00010641"/>
    </source>
</evidence>
<dbReference type="EMBL" id="BAAAFA010000009">
    <property type="protein sequence ID" value="GAA0821046.1"/>
    <property type="molecule type" value="Genomic_DNA"/>
</dbReference>
<dbReference type="InterPro" id="IPR036388">
    <property type="entry name" value="WH-like_DNA-bd_sf"/>
</dbReference>
<dbReference type="InterPro" id="IPR039425">
    <property type="entry name" value="RNA_pol_sigma-70-like"/>
</dbReference>
<evidence type="ECO:0000259" key="6">
    <source>
        <dbReference type="Pfam" id="PF08281"/>
    </source>
</evidence>
<dbReference type="InterPro" id="IPR013249">
    <property type="entry name" value="RNA_pol_sigma70_r4_t2"/>
</dbReference>
<dbReference type="Gene3D" id="1.10.10.10">
    <property type="entry name" value="Winged helix-like DNA-binding domain superfamily/Winged helix DNA-binding domain"/>
    <property type="match status" value="1"/>
</dbReference>
<evidence type="ECO:0000313" key="8">
    <source>
        <dbReference type="Proteomes" id="UP001500021"/>
    </source>
</evidence>
<dbReference type="InterPro" id="IPR014284">
    <property type="entry name" value="RNA_pol_sigma-70_dom"/>
</dbReference>
<evidence type="ECO:0000313" key="7">
    <source>
        <dbReference type="EMBL" id="GAA0821046.1"/>
    </source>
</evidence>
<name>A0ABP3WM36_9GAMM</name>
<evidence type="ECO:0000256" key="2">
    <source>
        <dbReference type="ARBA" id="ARBA00023015"/>
    </source>
</evidence>
<keyword evidence="8" id="KW-1185">Reference proteome</keyword>
<dbReference type="InterPro" id="IPR013324">
    <property type="entry name" value="RNA_pol_sigma_r3/r4-like"/>
</dbReference>
<dbReference type="Pfam" id="PF04542">
    <property type="entry name" value="Sigma70_r2"/>
    <property type="match status" value="1"/>
</dbReference>
<comment type="similarity">
    <text evidence="1">Belongs to the sigma-70 factor family. ECF subfamily.</text>
</comment>
<keyword evidence="3" id="KW-0731">Sigma factor</keyword>